<evidence type="ECO:0000256" key="2">
    <source>
        <dbReference type="ARBA" id="ARBA00022448"/>
    </source>
</evidence>
<feature type="binding site" description="axial binding residue" evidence="8">
    <location>
        <position position="208"/>
    </location>
    <ligand>
        <name>heme b</name>
        <dbReference type="ChEBI" id="CHEBI:60344"/>
        <label>1</label>
    </ligand>
    <ligandPart>
        <name>Fe</name>
        <dbReference type="ChEBI" id="CHEBI:18248"/>
    </ligandPart>
</feature>
<organism evidence="13 14">
    <name type="scientific">Carnegiea gigantea</name>
    <dbReference type="NCBI Taxonomy" id="171969"/>
    <lineage>
        <taxon>Eukaryota</taxon>
        <taxon>Viridiplantae</taxon>
        <taxon>Streptophyta</taxon>
        <taxon>Embryophyta</taxon>
        <taxon>Tracheophyta</taxon>
        <taxon>Spermatophyta</taxon>
        <taxon>Magnoliopsida</taxon>
        <taxon>eudicotyledons</taxon>
        <taxon>Gunneridae</taxon>
        <taxon>Pentapetalae</taxon>
        <taxon>Caryophyllales</taxon>
        <taxon>Cactineae</taxon>
        <taxon>Cactaceae</taxon>
        <taxon>Cactoideae</taxon>
        <taxon>Echinocereeae</taxon>
        <taxon>Carnegiea</taxon>
    </lineage>
</organism>
<keyword evidence="6 9" id="KW-1133">Transmembrane helix</keyword>
<name>A0A9Q1KAI8_9CARY</name>
<evidence type="ECO:0000313" key="14">
    <source>
        <dbReference type="Proteomes" id="UP001153076"/>
    </source>
</evidence>
<dbReference type="SMART" id="SM00665">
    <property type="entry name" value="B561"/>
    <property type="match status" value="1"/>
</dbReference>
<comment type="subcellular location">
    <subcellularLocation>
        <location evidence="1">Membrane</location>
    </subcellularLocation>
</comment>
<reference evidence="13" key="1">
    <citation type="submission" date="2022-04" db="EMBL/GenBank/DDBJ databases">
        <title>Carnegiea gigantea Genome sequencing and assembly v2.</title>
        <authorList>
            <person name="Copetti D."/>
            <person name="Sanderson M.J."/>
            <person name="Burquez A."/>
            <person name="Wojciechowski M.F."/>
        </authorList>
    </citation>
    <scope>NUCLEOTIDE SEQUENCE</scope>
    <source>
        <strain evidence="13">SGP5-SGP5p</strain>
        <tissue evidence="13">Aerial part</tissue>
    </source>
</reference>
<keyword evidence="5" id="KW-0249">Electron transport</keyword>
<evidence type="ECO:0000259" key="12">
    <source>
        <dbReference type="PROSITE" id="PS50939"/>
    </source>
</evidence>
<dbReference type="Gene3D" id="1.20.120.1770">
    <property type="match status" value="1"/>
</dbReference>
<dbReference type="Proteomes" id="UP001153076">
    <property type="component" value="Unassembled WGS sequence"/>
</dbReference>
<dbReference type="CDD" id="cd08760">
    <property type="entry name" value="Cyt_b561_FRRS1_like"/>
    <property type="match status" value="1"/>
</dbReference>
<dbReference type="PROSITE" id="PS50836">
    <property type="entry name" value="DOMON"/>
    <property type="match status" value="1"/>
</dbReference>
<dbReference type="InterPro" id="IPR017214">
    <property type="entry name" value="UCP037471"/>
</dbReference>
<evidence type="ECO:0000256" key="5">
    <source>
        <dbReference type="ARBA" id="ARBA00022982"/>
    </source>
</evidence>
<dbReference type="PANTHER" id="PTHR23130">
    <property type="entry name" value="CYTOCHROME B561 AND DOMON DOMAIN-CONTAINING PROTEIN"/>
    <property type="match status" value="1"/>
</dbReference>
<feature type="binding site" description="axial binding residue" evidence="8">
    <location>
        <position position="237"/>
    </location>
    <ligand>
        <name>heme b</name>
        <dbReference type="ChEBI" id="CHEBI:60344"/>
        <label>1</label>
    </ligand>
    <ligandPart>
        <name>Fe</name>
        <dbReference type="ChEBI" id="CHEBI:18248"/>
    </ligandPart>
</feature>
<dbReference type="PANTHER" id="PTHR23130:SF199">
    <property type="entry name" value="CYTOCHROME B561 AND DOMON DOMAIN-CONTAINING PROTEIN"/>
    <property type="match status" value="1"/>
</dbReference>
<proteinExistence type="predicted"/>
<evidence type="ECO:0000256" key="7">
    <source>
        <dbReference type="ARBA" id="ARBA00023136"/>
    </source>
</evidence>
<evidence type="ECO:0000256" key="9">
    <source>
        <dbReference type="SAM" id="Phobius"/>
    </source>
</evidence>
<evidence type="ECO:0000256" key="1">
    <source>
        <dbReference type="ARBA" id="ARBA00004370"/>
    </source>
</evidence>
<keyword evidence="8" id="KW-0479">Metal-binding</keyword>
<dbReference type="Pfam" id="PF04526">
    <property type="entry name" value="DUF568"/>
    <property type="match status" value="1"/>
</dbReference>
<evidence type="ECO:0000256" key="8">
    <source>
        <dbReference type="PIRSR" id="PIRSR037471-1"/>
    </source>
</evidence>
<feature type="domain" description="DOMON" evidence="11">
    <location>
        <begin position="49"/>
        <end position="163"/>
    </location>
</feature>
<feature type="signal peptide" evidence="10">
    <location>
        <begin position="1"/>
        <end position="20"/>
    </location>
</feature>
<evidence type="ECO:0000256" key="10">
    <source>
        <dbReference type="SAM" id="SignalP"/>
    </source>
</evidence>
<keyword evidence="3 9" id="KW-0812">Transmembrane</keyword>
<feature type="binding site" description="axial binding residue" evidence="8">
    <location>
        <position position="273"/>
    </location>
    <ligand>
        <name>heme b</name>
        <dbReference type="ChEBI" id="CHEBI:60344"/>
        <label>1</label>
    </ligand>
    <ligandPart>
        <name>Fe</name>
        <dbReference type="ChEBI" id="CHEBI:18248"/>
    </ligandPart>
</feature>
<comment type="caution">
    <text evidence="13">The sequence shown here is derived from an EMBL/GenBank/DDBJ whole genome shotgun (WGS) entry which is preliminary data.</text>
</comment>
<dbReference type="EMBL" id="JAKOGI010000221">
    <property type="protein sequence ID" value="KAJ8439375.1"/>
    <property type="molecule type" value="Genomic_DNA"/>
</dbReference>
<dbReference type="InterPro" id="IPR045265">
    <property type="entry name" value="AIR12_DOMON"/>
</dbReference>
<keyword evidence="2" id="KW-0813">Transport</keyword>
<feature type="transmembrane region" description="Helical" evidence="9">
    <location>
        <begin position="306"/>
        <end position="326"/>
    </location>
</feature>
<feature type="chain" id="PRO_5040434254" description="Cytochrome b561 and DOMON domain-containing protein" evidence="10">
    <location>
        <begin position="21"/>
        <end position="344"/>
    </location>
</feature>
<dbReference type="InterPro" id="IPR005018">
    <property type="entry name" value="DOMON_domain"/>
</dbReference>
<gene>
    <name evidence="13" type="ORF">Cgig2_021789</name>
</gene>
<evidence type="ECO:0000256" key="4">
    <source>
        <dbReference type="ARBA" id="ARBA00022729"/>
    </source>
</evidence>
<keyword evidence="8" id="KW-0408">Iron</keyword>
<evidence type="ECO:0000256" key="6">
    <source>
        <dbReference type="ARBA" id="ARBA00022989"/>
    </source>
</evidence>
<evidence type="ECO:0008006" key="15">
    <source>
        <dbReference type="Google" id="ProtNLM"/>
    </source>
</evidence>
<dbReference type="PROSITE" id="PS50939">
    <property type="entry name" value="CYTOCHROME_B561"/>
    <property type="match status" value="1"/>
</dbReference>
<evidence type="ECO:0000259" key="11">
    <source>
        <dbReference type="PROSITE" id="PS50836"/>
    </source>
</evidence>
<evidence type="ECO:0000256" key="3">
    <source>
        <dbReference type="ARBA" id="ARBA00022692"/>
    </source>
</evidence>
<accession>A0A9Q1KAI8</accession>
<sequence length="344" mass="37435">MPSASFPLFFLCLLFPFSSSSSPPPVPSCKDFNPNPTHPYNTCIDLPVLGASLYWTYDPTSGTARTAFRVTGVTSYNWVSWGLNPTGSGMVGAQALVAYQTSEGLMRAYTSSIGAYRTRLPETRVSFPVSEIVAQRRENEMVILATLRLPPNKTSISHVWQVGPMLDDRPLPHATHSDNLKAFGTVDFVSGYKGFLSSGAPALWFKIHICLQVSASTIGIIGIILGIVMGHKPHIAHMIIGIVIGICTSIQVISACLRPHKEHKKRPIWTACHYTLGYGVLGLSAANIFLGLGLLGQAPKWWTNSYMAYLIVFGLVWVLSLLLNMLHTKKATSAPENVNDASAC</sequence>
<dbReference type="GO" id="GO:0016020">
    <property type="term" value="C:membrane"/>
    <property type="evidence" value="ECO:0007669"/>
    <property type="project" value="UniProtKB-SubCell"/>
</dbReference>
<feature type="transmembrane region" description="Helical" evidence="9">
    <location>
        <begin position="203"/>
        <end position="229"/>
    </location>
</feature>
<dbReference type="GO" id="GO:0046872">
    <property type="term" value="F:metal ion binding"/>
    <property type="evidence" value="ECO:0007669"/>
    <property type="project" value="UniProtKB-KW"/>
</dbReference>
<dbReference type="AlphaFoldDB" id="A0A9Q1KAI8"/>
<keyword evidence="14" id="KW-1185">Reference proteome</keyword>
<keyword evidence="7 9" id="KW-0472">Membrane</keyword>
<dbReference type="PIRSF" id="PIRSF037471">
    <property type="entry name" value="UCP037471"/>
    <property type="match status" value="1"/>
</dbReference>
<keyword evidence="4 10" id="KW-0732">Signal</keyword>
<evidence type="ECO:0000313" key="13">
    <source>
        <dbReference type="EMBL" id="KAJ8439375.1"/>
    </source>
</evidence>
<dbReference type="InterPro" id="IPR006593">
    <property type="entry name" value="Cyt_b561/ferric_Rdtase_TM"/>
</dbReference>
<protein>
    <recommendedName>
        <fullName evidence="15">Cytochrome b561 and DOMON domain-containing protein</fullName>
    </recommendedName>
</protein>
<dbReference type="CDD" id="cd09629">
    <property type="entry name" value="DOMON_CIL1_like"/>
    <property type="match status" value="1"/>
</dbReference>
<feature type="transmembrane region" description="Helical" evidence="9">
    <location>
        <begin position="269"/>
        <end position="294"/>
    </location>
</feature>
<feature type="domain" description="Cytochrome b561" evidence="12">
    <location>
        <begin position="133"/>
        <end position="329"/>
    </location>
</feature>
<feature type="transmembrane region" description="Helical" evidence="9">
    <location>
        <begin position="235"/>
        <end position="257"/>
    </location>
</feature>
<dbReference type="OrthoDB" id="2419613at2759"/>